<evidence type="ECO:0000256" key="8">
    <source>
        <dbReference type="ARBA" id="ARBA00022452"/>
    </source>
</evidence>
<keyword evidence="17" id="KW-0998">Cell outer membrane</keyword>
<dbReference type="Gene3D" id="2.40.230.10">
    <property type="entry name" value="Phospholipase A1"/>
    <property type="match status" value="1"/>
</dbReference>
<evidence type="ECO:0000256" key="21">
    <source>
        <dbReference type="SAM" id="SignalP"/>
    </source>
</evidence>
<dbReference type="InterPro" id="IPR036541">
    <property type="entry name" value="PLipase_A1_sf"/>
</dbReference>
<keyword evidence="8" id="KW-1134">Transmembrane beta strand</keyword>
<keyword evidence="9" id="KW-0812">Transmembrane</keyword>
<sequence>MLHYIRALVCAIALLPQIAQSSATPSTSESSTESKDSSIDSSVESDTKPSTKSHATTSNMPTTTNATTNAIDTQTNTSQINMTHLQPTLAEQDSTQSIKEAPPKQHKQKDKSYDNLMKLLEHEGTYMILWQSLGPYYIYGNNMNTELKFQVSAKIPVWTNALWTKGSIFFGYTQTMWFQQFNFRYSSPIRDTDYKPSVFYSYPFEGRFGIKELRIGFLHYSNGIGGDECVRDANNNSSPNCRSRSGANRIMFEAIFEVKGFGAHLSAWPYLSDRRDNPDLDQYLGYANVKLYYRHKRNLVEVHFAPLISDYTRYHASVRLGYAFAMTKFISLYAQYFYGYGDSLYEYNMMSNRIGLGVRVTGF</sequence>
<keyword evidence="10 19" id="KW-0479">Metal-binding</keyword>
<evidence type="ECO:0000256" key="12">
    <source>
        <dbReference type="ARBA" id="ARBA00022801"/>
    </source>
</evidence>
<evidence type="ECO:0000313" key="23">
    <source>
        <dbReference type="Proteomes" id="UP000250166"/>
    </source>
</evidence>
<evidence type="ECO:0000256" key="16">
    <source>
        <dbReference type="ARBA" id="ARBA00023136"/>
    </source>
</evidence>
<name>A0A2X3BEI6_9HELI</name>
<dbReference type="GO" id="GO:0004623">
    <property type="term" value="F:phospholipase A2 activity"/>
    <property type="evidence" value="ECO:0007669"/>
    <property type="project" value="UniProtKB-EC"/>
</dbReference>
<feature type="compositionally biased region" description="Low complexity" evidence="20">
    <location>
        <begin position="55"/>
        <end position="68"/>
    </location>
</feature>
<dbReference type="EMBL" id="UAWL01000006">
    <property type="protein sequence ID" value="SQB98194.1"/>
    <property type="molecule type" value="Genomic_DNA"/>
</dbReference>
<dbReference type="PANTHER" id="PTHR40457:SF1">
    <property type="entry name" value="PHOSPHOLIPASE A1"/>
    <property type="match status" value="1"/>
</dbReference>
<evidence type="ECO:0000256" key="6">
    <source>
        <dbReference type="ARBA" id="ARBA00013179"/>
    </source>
</evidence>
<feature type="binding site" description="in dimeric form" evidence="19">
    <location>
        <position position="276"/>
    </location>
    <ligand>
        <name>Ca(2+)</name>
        <dbReference type="ChEBI" id="CHEBI:29108"/>
        <label>1</label>
    </ligand>
</feature>
<evidence type="ECO:0000256" key="11">
    <source>
        <dbReference type="ARBA" id="ARBA00022729"/>
    </source>
</evidence>
<evidence type="ECO:0000256" key="15">
    <source>
        <dbReference type="ARBA" id="ARBA00023098"/>
    </source>
</evidence>
<comment type="subunit">
    <text evidence="5">Homodimer; dimerization is reversible, and the dimeric form is the active one.</text>
</comment>
<feature type="region of interest" description="Disordered" evidence="20">
    <location>
        <begin position="90"/>
        <end position="110"/>
    </location>
</feature>
<dbReference type="AlphaFoldDB" id="A0A2X3BEI6"/>
<dbReference type="RefSeq" id="WP_023945937.1">
    <property type="nucleotide sequence ID" value="NZ_UAWL01000006.1"/>
</dbReference>
<evidence type="ECO:0000256" key="7">
    <source>
        <dbReference type="ARBA" id="ARBA00013278"/>
    </source>
</evidence>
<feature type="chain" id="PRO_5039907931" description="Phosphatidylcholine 1-acylhydrolase" evidence="21">
    <location>
        <begin position="22"/>
        <end position="363"/>
    </location>
</feature>
<dbReference type="GO" id="GO:0016042">
    <property type="term" value="P:lipid catabolic process"/>
    <property type="evidence" value="ECO:0007669"/>
    <property type="project" value="UniProtKB-KW"/>
</dbReference>
<evidence type="ECO:0000256" key="3">
    <source>
        <dbReference type="ARBA" id="ARBA00004571"/>
    </source>
</evidence>
<comment type="subcellular location">
    <subcellularLocation>
        <location evidence="3">Cell outer membrane</location>
        <topology evidence="3">Multi-pass membrane protein</topology>
    </subcellularLocation>
</comment>
<evidence type="ECO:0000256" key="14">
    <source>
        <dbReference type="ARBA" id="ARBA00022963"/>
    </source>
</evidence>
<evidence type="ECO:0000256" key="19">
    <source>
        <dbReference type="PIRSR" id="PIRSR603187-2"/>
    </source>
</evidence>
<evidence type="ECO:0000256" key="10">
    <source>
        <dbReference type="ARBA" id="ARBA00022723"/>
    </source>
</evidence>
<evidence type="ECO:0000256" key="13">
    <source>
        <dbReference type="ARBA" id="ARBA00022837"/>
    </source>
</evidence>
<comment type="catalytic activity">
    <reaction evidence="1">
        <text>a 1,2-diacyl-sn-glycero-3-phosphocholine + H2O = a 2-acyl-sn-glycero-3-phosphocholine + a fatty acid + H(+)</text>
        <dbReference type="Rhea" id="RHEA:18689"/>
        <dbReference type="ChEBI" id="CHEBI:15377"/>
        <dbReference type="ChEBI" id="CHEBI:15378"/>
        <dbReference type="ChEBI" id="CHEBI:28868"/>
        <dbReference type="ChEBI" id="CHEBI:57643"/>
        <dbReference type="ChEBI" id="CHEBI:57875"/>
        <dbReference type="EC" id="3.1.1.32"/>
    </reaction>
</comment>
<evidence type="ECO:0000256" key="20">
    <source>
        <dbReference type="SAM" id="MobiDB-lite"/>
    </source>
</evidence>
<feature type="binding site" description="in dimeric form" evidence="19">
    <location>
        <position position="186"/>
    </location>
    <ligand>
        <name>Ca(2+)</name>
        <dbReference type="ChEBI" id="CHEBI:29108"/>
        <label>1</label>
    </ligand>
</feature>
<comment type="similarity">
    <text evidence="4">Belongs to the phospholipase A1 family.</text>
</comment>
<protein>
    <recommendedName>
        <fullName evidence="18">Phosphatidylcholine 1-acylhydrolase</fullName>
        <ecNumber evidence="6">3.1.1.32</ecNumber>
        <ecNumber evidence="7">3.1.1.4</ecNumber>
    </recommendedName>
</protein>
<dbReference type="GO" id="GO:0009279">
    <property type="term" value="C:cell outer membrane"/>
    <property type="evidence" value="ECO:0007669"/>
    <property type="project" value="UniProtKB-SubCell"/>
</dbReference>
<feature type="region of interest" description="Disordered" evidence="20">
    <location>
        <begin position="20"/>
        <end position="68"/>
    </location>
</feature>
<dbReference type="PANTHER" id="PTHR40457">
    <property type="entry name" value="PHOSPHOLIPASE A1"/>
    <property type="match status" value="1"/>
</dbReference>
<dbReference type="Pfam" id="PF02253">
    <property type="entry name" value="PLA1"/>
    <property type="match status" value="1"/>
</dbReference>
<evidence type="ECO:0000256" key="1">
    <source>
        <dbReference type="ARBA" id="ARBA00000111"/>
    </source>
</evidence>
<evidence type="ECO:0000256" key="18">
    <source>
        <dbReference type="ARBA" id="ARBA00032375"/>
    </source>
</evidence>
<evidence type="ECO:0000256" key="9">
    <source>
        <dbReference type="ARBA" id="ARBA00022692"/>
    </source>
</evidence>
<dbReference type="GO" id="GO:0046872">
    <property type="term" value="F:metal ion binding"/>
    <property type="evidence" value="ECO:0007669"/>
    <property type="project" value="UniProtKB-KW"/>
</dbReference>
<evidence type="ECO:0000256" key="17">
    <source>
        <dbReference type="ARBA" id="ARBA00023237"/>
    </source>
</evidence>
<reference evidence="22 23" key="1">
    <citation type="submission" date="2018-06" db="EMBL/GenBank/DDBJ databases">
        <authorList>
            <consortium name="Pathogen Informatics"/>
            <person name="Doyle S."/>
        </authorList>
    </citation>
    <scope>NUCLEOTIDE SEQUENCE [LARGE SCALE GENOMIC DNA]</scope>
    <source>
        <strain evidence="22 23">NCTC13102</strain>
    </source>
</reference>
<dbReference type="Proteomes" id="UP000250166">
    <property type="component" value="Unassembled WGS sequence"/>
</dbReference>
<dbReference type="GO" id="GO:0008970">
    <property type="term" value="F:phospholipase A1 activity"/>
    <property type="evidence" value="ECO:0007669"/>
    <property type="project" value="UniProtKB-EC"/>
</dbReference>
<keyword evidence="13 19" id="KW-0106">Calcium</keyword>
<dbReference type="PRINTS" id="PR01486">
    <property type="entry name" value="PHPHLIPASEA1"/>
</dbReference>
<evidence type="ECO:0000313" key="22">
    <source>
        <dbReference type="EMBL" id="SQB98194.1"/>
    </source>
</evidence>
<feature type="compositionally biased region" description="Low complexity" evidence="20">
    <location>
        <begin position="21"/>
        <end position="31"/>
    </location>
</feature>
<keyword evidence="16" id="KW-0472">Membrane</keyword>
<dbReference type="SUPFAM" id="SSF56931">
    <property type="entry name" value="Outer membrane phospholipase A (OMPLA)"/>
    <property type="match status" value="1"/>
</dbReference>
<dbReference type="EC" id="3.1.1.4" evidence="7"/>
<accession>A0A2X3BEI6</accession>
<dbReference type="EC" id="3.1.1.32" evidence="6"/>
<dbReference type="InterPro" id="IPR003187">
    <property type="entry name" value="PLipase_A1"/>
</dbReference>
<keyword evidence="14" id="KW-0442">Lipid degradation</keyword>
<keyword evidence="15" id="KW-0443">Lipid metabolism</keyword>
<evidence type="ECO:0000256" key="4">
    <source>
        <dbReference type="ARBA" id="ARBA00010525"/>
    </source>
</evidence>
<evidence type="ECO:0000256" key="2">
    <source>
        <dbReference type="ARBA" id="ARBA00001604"/>
    </source>
</evidence>
<evidence type="ECO:0000256" key="5">
    <source>
        <dbReference type="ARBA" id="ARBA00011702"/>
    </source>
</evidence>
<comment type="cofactor">
    <cofactor evidence="19">
        <name>Ca(2+)</name>
        <dbReference type="ChEBI" id="CHEBI:29108"/>
    </cofactor>
    <text evidence="19">Binds 1 Ca(2+) ion per monomer.</text>
</comment>
<organism evidence="22 23">
    <name type="scientific">Helicobacter fennelliae</name>
    <dbReference type="NCBI Taxonomy" id="215"/>
    <lineage>
        <taxon>Bacteria</taxon>
        <taxon>Pseudomonadati</taxon>
        <taxon>Campylobacterota</taxon>
        <taxon>Epsilonproteobacteria</taxon>
        <taxon>Campylobacterales</taxon>
        <taxon>Helicobacteraceae</taxon>
        <taxon>Helicobacter</taxon>
    </lineage>
</organism>
<comment type="catalytic activity">
    <reaction evidence="2">
        <text>a 1,2-diacyl-sn-glycero-3-phosphocholine + H2O = a 1-acyl-sn-glycero-3-phosphocholine + a fatty acid + H(+)</text>
        <dbReference type="Rhea" id="RHEA:15801"/>
        <dbReference type="ChEBI" id="CHEBI:15377"/>
        <dbReference type="ChEBI" id="CHEBI:15378"/>
        <dbReference type="ChEBI" id="CHEBI:28868"/>
        <dbReference type="ChEBI" id="CHEBI:57643"/>
        <dbReference type="ChEBI" id="CHEBI:58168"/>
        <dbReference type="EC" id="3.1.1.4"/>
    </reaction>
</comment>
<proteinExistence type="inferred from homology"/>
<feature type="signal peptide" evidence="21">
    <location>
        <begin position="1"/>
        <end position="21"/>
    </location>
</feature>
<keyword evidence="11 21" id="KW-0732">Signal</keyword>
<keyword evidence="12 22" id="KW-0378">Hydrolase</keyword>
<gene>
    <name evidence="22" type="primary">pldA</name>
    <name evidence="22" type="ORF">NCTC13102_00650</name>
</gene>